<dbReference type="InterPro" id="IPR047801">
    <property type="entry name" value="Peptidase_C45"/>
</dbReference>
<evidence type="ECO:0000313" key="2">
    <source>
        <dbReference type="EMBL" id="MBC8335055.1"/>
    </source>
</evidence>
<protein>
    <recommendedName>
        <fullName evidence="1">Peptidase C45 hydrolase domain-containing protein</fullName>
    </recommendedName>
</protein>
<dbReference type="AlphaFoldDB" id="A0A8J6THV0"/>
<proteinExistence type="predicted"/>
<accession>A0A8J6THV0</accession>
<organism evidence="2 3">
    <name type="scientific">Candidatus Desulfolinea nitratireducens</name>
    <dbReference type="NCBI Taxonomy" id="2841698"/>
    <lineage>
        <taxon>Bacteria</taxon>
        <taxon>Bacillati</taxon>
        <taxon>Chloroflexota</taxon>
        <taxon>Anaerolineae</taxon>
        <taxon>Anaerolineales</taxon>
        <taxon>Anaerolineales incertae sedis</taxon>
        <taxon>Candidatus Desulfolinea</taxon>
    </lineage>
</organism>
<feature type="domain" description="Peptidase C45 hydrolase" evidence="1">
    <location>
        <begin position="14"/>
        <end position="123"/>
    </location>
</feature>
<dbReference type="Proteomes" id="UP000614469">
    <property type="component" value="Unassembled WGS sequence"/>
</dbReference>
<gene>
    <name evidence="2" type="ORF">H8E29_07315</name>
</gene>
<sequence length="139" mass="15760">GESFNAETAPGNFSRAYIDFPEGNIYAHTNHYLSREIDFKDLGPWRGPDSLVRHQRMDKFLRTHPNAITVPDLQVALADHFNLPDAICCHPDLNKSTFEQFMSIASVIMDLNTNTIWLAEGNPCETTYREIAYGELLEG</sequence>
<reference evidence="2 3" key="1">
    <citation type="submission" date="2020-08" db="EMBL/GenBank/DDBJ databases">
        <title>Bridging the membrane lipid divide: bacteria of the FCB group superphylum have the potential to synthesize archaeal ether lipids.</title>
        <authorList>
            <person name="Villanueva L."/>
            <person name="Von Meijenfeldt F.A.B."/>
            <person name="Westbye A.B."/>
            <person name="Yadav S."/>
            <person name="Hopmans E.C."/>
            <person name="Dutilh B.E."/>
            <person name="Sinninghe Damste J.S."/>
        </authorList>
    </citation>
    <scope>NUCLEOTIDE SEQUENCE [LARGE SCALE GENOMIC DNA]</scope>
    <source>
        <strain evidence="2">NIOZ-UU36</strain>
    </source>
</reference>
<dbReference type="PANTHER" id="PTHR34180">
    <property type="entry name" value="PEPTIDASE C45"/>
    <property type="match status" value="1"/>
</dbReference>
<dbReference type="Gene3D" id="3.60.60.10">
    <property type="entry name" value="Penicillin V Acylase, Chain A"/>
    <property type="match status" value="1"/>
</dbReference>
<dbReference type="InterPro" id="IPR005079">
    <property type="entry name" value="Peptidase_C45_hydrolase"/>
</dbReference>
<evidence type="ECO:0000313" key="3">
    <source>
        <dbReference type="Proteomes" id="UP000614469"/>
    </source>
</evidence>
<comment type="caution">
    <text evidence="2">The sequence shown here is derived from an EMBL/GenBank/DDBJ whole genome shotgun (WGS) entry which is preliminary data.</text>
</comment>
<dbReference type="PANTHER" id="PTHR34180:SF1">
    <property type="entry name" value="BETA-ALANYL-DOPAMINE_CARCININE HYDROLASE"/>
    <property type="match status" value="1"/>
</dbReference>
<dbReference type="Pfam" id="PF03417">
    <property type="entry name" value="AAT"/>
    <property type="match status" value="1"/>
</dbReference>
<evidence type="ECO:0000259" key="1">
    <source>
        <dbReference type="Pfam" id="PF03417"/>
    </source>
</evidence>
<dbReference type="EMBL" id="JACNJN010000088">
    <property type="protein sequence ID" value="MBC8335055.1"/>
    <property type="molecule type" value="Genomic_DNA"/>
</dbReference>
<feature type="non-terminal residue" evidence="2">
    <location>
        <position position="1"/>
    </location>
</feature>
<name>A0A8J6THV0_9CHLR</name>